<gene>
    <name evidence="2" type="ORF">BCR37DRAFT_345221</name>
</gene>
<keyword evidence="2" id="KW-0418">Kinase</keyword>
<evidence type="ECO:0000313" key="3">
    <source>
        <dbReference type="Proteomes" id="UP000193685"/>
    </source>
</evidence>
<organism evidence="2 3">
    <name type="scientific">Protomyces lactucae-debilis</name>
    <dbReference type="NCBI Taxonomy" id="2754530"/>
    <lineage>
        <taxon>Eukaryota</taxon>
        <taxon>Fungi</taxon>
        <taxon>Dikarya</taxon>
        <taxon>Ascomycota</taxon>
        <taxon>Taphrinomycotina</taxon>
        <taxon>Taphrinomycetes</taxon>
        <taxon>Taphrinales</taxon>
        <taxon>Protomycetaceae</taxon>
        <taxon>Protomyces</taxon>
    </lineage>
</organism>
<dbReference type="AlphaFoldDB" id="A0A1Y2FM26"/>
<keyword evidence="3" id="KW-1185">Reference proteome</keyword>
<dbReference type="Gene3D" id="1.25.40.90">
    <property type="match status" value="1"/>
</dbReference>
<accession>A0A1Y2FM26</accession>
<dbReference type="OMA" id="DMGEDLH"/>
<comment type="caution">
    <text evidence="2">The sequence shown here is derived from an EMBL/GenBank/DDBJ whole genome shotgun (WGS) entry which is preliminary data.</text>
</comment>
<dbReference type="STRING" id="56484.A0A1Y2FM26"/>
<dbReference type="GO" id="GO:0032786">
    <property type="term" value="P:positive regulation of DNA-templated transcription, elongation"/>
    <property type="evidence" value="ECO:0007669"/>
    <property type="project" value="InterPro"/>
</dbReference>
<dbReference type="GO" id="GO:0016301">
    <property type="term" value="F:kinase activity"/>
    <property type="evidence" value="ECO:0007669"/>
    <property type="project" value="UniProtKB-KW"/>
</dbReference>
<reference evidence="2 3" key="1">
    <citation type="submission" date="2016-07" db="EMBL/GenBank/DDBJ databases">
        <title>Pervasive Adenine N6-methylation of Active Genes in Fungi.</title>
        <authorList>
            <consortium name="DOE Joint Genome Institute"/>
            <person name="Mondo S.J."/>
            <person name="Dannebaum R.O."/>
            <person name="Kuo R.C."/>
            <person name="Labutti K."/>
            <person name="Haridas S."/>
            <person name="Kuo A."/>
            <person name="Salamov A."/>
            <person name="Ahrendt S.R."/>
            <person name="Lipzen A."/>
            <person name="Sullivan W."/>
            <person name="Andreopoulos W.B."/>
            <person name="Clum A."/>
            <person name="Lindquist E."/>
            <person name="Daum C."/>
            <person name="Ramamoorthy G.K."/>
            <person name="Gryganskyi A."/>
            <person name="Culley D."/>
            <person name="Magnuson J.K."/>
            <person name="James T.Y."/>
            <person name="O'Malley M.A."/>
            <person name="Stajich J.E."/>
            <person name="Spatafora J.W."/>
            <person name="Visel A."/>
            <person name="Grigoriev I.V."/>
        </authorList>
    </citation>
    <scope>NUCLEOTIDE SEQUENCE [LARGE SCALE GENOMIC DNA]</scope>
    <source>
        <strain evidence="2 3">12-1054</strain>
    </source>
</reference>
<protein>
    <submittedName>
        <fullName evidence="2">CTD kinase subunit gamma CTK3-domain-containing protein</fullName>
    </submittedName>
</protein>
<sequence length="217" mass="24923">GRMQFLDLLKRLQASQASQLKTAQFALRHKSFDEDLFSCILEELEMATTSFNVKINILFFLETLCEVAKRSGHEAYIHMVQRDLTQVIQAVAPSGLQGTANVAQTRVFLRKMKEKKFIDEEVYTQHEEKLQAREEAGQVPSSESAATEDIKISREDILRRIEEDRERHKRLREFLWLVPAGDPQLEFSDAWEATSDLNDDDQATMRDELALCASSQS</sequence>
<dbReference type="RefSeq" id="XP_040726791.1">
    <property type="nucleotide sequence ID" value="XM_040867610.1"/>
</dbReference>
<dbReference type="GO" id="GO:0045943">
    <property type="term" value="P:positive regulation of transcription by RNA polymerase I"/>
    <property type="evidence" value="ECO:0007669"/>
    <property type="project" value="TreeGrafter"/>
</dbReference>
<name>A0A1Y2FM26_PROLT</name>
<dbReference type="PANTHER" id="PTHR28291:SF1">
    <property type="entry name" value="CTD KINASE SUBUNIT GAMMA"/>
    <property type="match status" value="1"/>
</dbReference>
<dbReference type="OrthoDB" id="21266at2759"/>
<dbReference type="InterPro" id="IPR008942">
    <property type="entry name" value="ENTH_VHS"/>
</dbReference>
<dbReference type="InterPro" id="IPR024638">
    <property type="entry name" value="Ctk3_N"/>
</dbReference>
<dbReference type="PROSITE" id="PS51391">
    <property type="entry name" value="CID"/>
    <property type="match status" value="1"/>
</dbReference>
<dbReference type="Proteomes" id="UP000193685">
    <property type="component" value="Unassembled WGS sequence"/>
</dbReference>
<feature type="non-terminal residue" evidence="2">
    <location>
        <position position="1"/>
    </location>
</feature>
<evidence type="ECO:0000259" key="1">
    <source>
        <dbReference type="PROSITE" id="PS51391"/>
    </source>
</evidence>
<proteinExistence type="predicted"/>
<dbReference type="PANTHER" id="PTHR28291">
    <property type="entry name" value="CTD KINASE SUBUNIT GAMMA"/>
    <property type="match status" value="1"/>
</dbReference>
<dbReference type="Pfam" id="PF12350">
    <property type="entry name" value="CTK3_C"/>
    <property type="match status" value="1"/>
</dbReference>
<dbReference type="GeneID" id="63784209"/>
<dbReference type="InterPro" id="IPR006569">
    <property type="entry name" value="CID_dom"/>
</dbReference>
<feature type="domain" description="CID" evidence="1">
    <location>
        <begin position="1"/>
        <end position="134"/>
    </location>
</feature>
<dbReference type="InterPro" id="IPR024637">
    <property type="entry name" value="Ctk3_C"/>
</dbReference>
<keyword evidence="2" id="KW-0808">Transferase</keyword>
<dbReference type="EMBL" id="MCFI01000005">
    <property type="protein sequence ID" value="ORY85008.1"/>
    <property type="molecule type" value="Genomic_DNA"/>
</dbReference>
<dbReference type="GO" id="GO:0070692">
    <property type="term" value="C:CTDK-1 complex"/>
    <property type="evidence" value="ECO:0007669"/>
    <property type="project" value="InterPro"/>
</dbReference>
<dbReference type="Pfam" id="PF12243">
    <property type="entry name" value="CTK3"/>
    <property type="match status" value="1"/>
</dbReference>
<evidence type="ECO:0000313" key="2">
    <source>
        <dbReference type="EMBL" id="ORY85008.1"/>
    </source>
</evidence>
<dbReference type="InterPro" id="IPR042326">
    <property type="entry name" value="Ctk3"/>
</dbReference>